<evidence type="ECO:0000313" key="1">
    <source>
        <dbReference type="EMBL" id="SMG28344.1"/>
    </source>
</evidence>
<evidence type="ECO:0000313" key="2">
    <source>
        <dbReference type="Proteomes" id="UP000193244"/>
    </source>
</evidence>
<keyword evidence="2" id="KW-1185">Reference proteome</keyword>
<dbReference type="SUPFAM" id="SSF47226">
    <property type="entry name" value="Histidine-containing phosphotransfer domain, HPT domain"/>
    <property type="match status" value="1"/>
</dbReference>
<sequence length="120" mass="13490">MSRLLDEDALHDLLTSVGRDEGARTRFARDFVSLWDTRVQRLTDALDRRDAEETHVVLLSIRSSSKMIGAQVIEATASLMHSSLGREDIDGCARHLDRLDQVGRETCVELAERFGLHSNV</sequence>
<protein>
    <recommendedName>
        <fullName evidence="3">Hpt domain-containing protein</fullName>
    </recommendedName>
</protein>
<dbReference type="STRING" id="150121.SAMN06296010_1456"/>
<name>A0A1X7JKM9_9MICO</name>
<evidence type="ECO:0008006" key="3">
    <source>
        <dbReference type="Google" id="ProtNLM"/>
    </source>
</evidence>
<dbReference type="EMBL" id="FXAY01000002">
    <property type="protein sequence ID" value="SMG28344.1"/>
    <property type="molecule type" value="Genomic_DNA"/>
</dbReference>
<dbReference type="Gene3D" id="1.20.120.160">
    <property type="entry name" value="HPT domain"/>
    <property type="match status" value="1"/>
</dbReference>
<dbReference type="Proteomes" id="UP000193244">
    <property type="component" value="Unassembled WGS sequence"/>
</dbReference>
<dbReference type="OrthoDB" id="5112335at2"/>
<dbReference type="GO" id="GO:0000160">
    <property type="term" value="P:phosphorelay signal transduction system"/>
    <property type="evidence" value="ECO:0007669"/>
    <property type="project" value="InterPro"/>
</dbReference>
<dbReference type="RefSeq" id="WP_085484466.1">
    <property type="nucleotide sequence ID" value="NZ_FXAY01000002.1"/>
</dbReference>
<accession>A0A1X7JKM9</accession>
<gene>
    <name evidence="1" type="ORF">SAMN06296010_1456</name>
</gene>
<proteinExistence type="predicted"/>
<organism evidence="1 2">
    <name type="scientific">Agreia pratensis</name>
    <dbReference type="NCBI Taxonomy" id="150121"/>
    <lineage>
        <taxon>Bacteria</taxon>
        <taxon>Bacillati</taxon>
        <taxon>Actinomycetota</taxon>
        <taxon>Actinomycetes</taxon>
        <taxon>Micrococcales</taxon>
        <taxon>Microbacteriaceae</taxon>
        <taxon>Agreia</taxon>
    </lineage>
</organism>
<dbReference type="AlphaFoldDB" id="A0A1X7JKM9"/>
<dbReference type="InterPro" id="IPR036641">
    <property type="entry name" value="HPT_dom_sf"/>
</dbReference>
<reference evidence="2" key="1">
    <citation type="submission" date="2017-04" db="EMBL/GenBank/DDBJ databases">
        <authorList>
            <person name="Varghese N."/>
            <person name="Submissions S."/>
        </authorList>
    </citation>
    <scope>NUCLEOTIDE SEQUENCE [LARGE SCALE GENOMIC DNA]</scope>
    <source>
        <strain evidence="2">VKM Ac-2510</strain>
    </source>
</reference>